<dbReference type="InterPro" id="IPR003593">
    <property type="entry name" value="AAA+_ATPase"/>
</dbReference>
<dbReference type="PANTHER" id="PTHR43297">
    <property type="entry name" value="OLIGOPEPTIDE TRANSPORT ATP-BINDING PROTEIN APPD"/>
    <property type="match status" value="1"/>
</dbReference>
<evidence type="ECO:0000256" key="2">
    <source>
        <dbReference type="ARBA" id="ARBA00005417"/>
    </source>
</evidence>
<keyword evidence="7" id="KW-0067">ATP-binding</keyword>
<dbReference type="RefSeq" id="WP_183664148.1">
    <property type="nucleotide sequence ID" value="NZ_JACHXN010000019.1"/>
</dbReference>
<evidence type="ECO:0000259" key="10">
    <source>
        <dbReference type="PROSITE" id="PS50893"/>
    </source>
</evidence>
<sequence>MTRGPALSLDNLTVTYNTPGGPVVALEDVNLALLPGEVMALVGESGSGKSTIALAAMQLLPPSANVSGRICLNGVDLADLNRKAINRLCGAHIGMIFQESMSSLNPVLTIARQMTEGLVFHRGATRGAARSSALAALDEVGIADPERVMAQYPHQLSGGMRQRVSIAAMLALEPGVIIADEPTTALDGGMRARVLDLLGAIKSRNKCAILLITHDLNVVSQAADRVAVIKSGRLVERGDVRSVFSNPRHPHTISMLASRLTLDIAGVHPKAYPAVGLASRDDPPPKLVLDNISQRFGTREHPVNALKNVSLMLKCGETLGIVGESGSGKTTLGRIAVGLDQPTSGRIYISDQDARNPPARPLRKEFLQCQMVFQDPHSSLNARLTVARQLGEPIFASGVRDWSAIRARATELFRQVGLSSDGLDRYPHEFSGGQRQRIAIARALAANPQVIVADEPVSSLETATQVQILDLLKEVGRQNNISYIFISHDIAAVARICDRIAVLQHGRIVELAPTTQLLTSPSHPYTMAMLDAAPRKALNYRR</sequence>
<evidence type="ECO:0000256" key="5">
    <source>
        <dbReference type="ARBA" id="ARBA00022519"/>
    </source>
</evidence>
<dbReference type="Proteomes" id="UP000554520">
    <property type="component" value="Unassembled WGS sequence"/>
</dbReference>
<keyword evidence="8" id="KW-1278">Translocase</keyword>
<evidence type="ECO:0000256" key="7">
    <source>
        <dbReference type="ARBA" id="ARBA00022840"/>
    </source>
</evidence>
<evidence type="ECO:0000256" key="1">
    <source>
        <dbReference type="ARBA" id="ARBA00004417"/>
    </source>
</evidence>
<reference evidence="11 12" key="1">
    <citation type="submission" date="2020-08" db="EMBL/GenBank/DDBJ databases">
        <title>Genomic Encyclopedia of Type Strains, Phase III (KMG-III): the genomes of soil and plant-associated and newly described type strains.</title>
        <authorList>
            <person name="Whitman W."/>
        </authorList>
    </citation>
    <scope>NUCLEOTIDE SEQUENCE [LARGE SCALE GENOMIC DNA]</scope>
    <source>
        <strain evidence="11 12">CECT 7015</strain>
    </source>
</reference>
<dbReference type="SMART" id="SM00382">
    <property type="entry name" value="AAA"/>
    <property type="match status" value="2"/>
</dbReference>
<evidence type="ECO:0000256" key="4">
    <source>
        <dbReference type="ARBA" id="ARBA00022475"/>
    </source>
</evidence>
<dbReference type="GO" id="GO:0015833">
    <property type="term" value="P:peptide transport"/>
    <property type="evidence" value="ECO:0007669"/>
    <property type="project" value="InterPro"/>
</dbReference>
<dbReference type="GO" id="GO:0005524">
    <property type="term" value="F:ATP binding"/>
    <property type="evidence" value="ECO:0007669"/>
    <property type="project" value="UniProtKB-KW"/>
</dbReference>
<dbReference type="CDD" id="cd03257">
    <property type="entry name" value="ABC_NikE_OppD_transporters"/>
    <property type="match status" value="2"/>
</dbReference>
<feature type="domain" description="ABC transporter" evidence="10">
    <location>
        <begin position="287"/>
        <end position="530"/>
    </location>
</feature>
<dbReference type="GO" id="GO:0005886">
    <property type="term" value="C:plasma membrane"/>
    <property type="evidence" value="ECO:0007669"/>
    <property type="project" value="UniProtKB-SubCell"/>
</dbReference>
<keyword evidence="3" id="KW-0813">Transport</keyword>
<evidence type="ECO:0000313" key="11">
    <source>
        <dbReference type="EMBL" id="MBB3148378.1"/>
    </source>
</evidence>
<evidence type="ECO:0000313" key="12">
    <source>
        <dbReference type="Proteomes" id="UP000554520"/>
    </source>
</evidence>
<dbReference type="Pfam" id="PF00005">
    <property type="entry name" value="ABC_tran"/>
    <property type="match status" value="2"/>
</dbReference>
<evidence type="ECO:0000256" key="8">
    <source>
        <dbReference type="ARBA" id="ARBA00022967"/>
    </source>
</evidence>
<dbReference type="Pfam" id="PF08352">
    <property type="entry name" value="oligo_HPY"/>
    <property type="match status" value="1"/>
</dbReference>
<proteinExistence type="inferred from homology"/>
<dbReference type="GO" id="GO:0016887">
    <property type="term" value="F:ATP hydrolysis activity"/>
    <property type="evidence" value="ECO:0007669"/>
    <property type="project" value="InterPro"/>
</dbReference>
<comment type="similarity">
    <text evidence="2">Belongs to the ABC transporter superfamily.</text>
</comment>
<dbReference type="InterPro" id="IPR027417">
    <property type="entry name" value="P-loop_NTPase"/>
</dbReference>
<evidence type="ECO:0000256" key="6">
    <source>
        <dbReference type="ARBA" id="ARBA00022741"/>
    </source>
</evidence>
<dbReference type="InterPro" id="IPR013563">
    <property type="entry name" value="Oligopep_ABC_C"/>
</dbReference>
<accession>A0A839UBM7</accession>
<protein>
    <submittedName>
        <fullName evidence="11">ABC-type glutathione transport system ATPase component</fullName>
    </submittedName>
</protein>
<keyword evidence="12" id="KW-1185">Reference proteome</keyword>
<dbReference type="PANTHER" id="PTHR43297:SF14">
    <property type="entry name" value="ATPASE AAA-TYPE CORE DOMAIN-CONTAINING PROTEIN"/>
    <property type="match status" value="1"/>
</dbReference>
<keyword evidence="4" id="KW-1003">Cell membrane</keyword>
<dbReference type="Gene3D" id="3.40.50.300">
    <property type="entry name" value="P-loop containing nucleotide triphosphate hydrolases"/>
    <property type="match status" value="2"/>
</dbReference>
<dbReference type="PROSITE" id="PS00211">
    <property type="entry name" value="ABC_TRANSPORTER_1"/>
    <property type="match status" value="2"/>
</dbReference>
<keyword evidence="6" id="KW-0547">Nucleotide-binding</keyword>
<name>A0A839UBM7_9HYPH</name>
<evidence type="ECO:0000256" key="9">
    <source>
        <dbReference type="ARBA" id="ARBA00023136"/>
    </source>
</evidence>
<dbReference type="InterPro" id="IPR050388">
    <property type="entry name" value="ABC_Ni/Peptide_Import"/>
</dbReference>
<gene>
    <name evidence="11" type="ORF">FHS21_004825</name>
</gene>
<dbReference type="EMBL" id="JACHXN010000019">
    <property type="protein sequence ID" value="MBB3148378.1"/>
    <property type="molecule type" value="Genomic_DNA"/>
</dbReference>
<dbReference type="InterPro" id="IPR003439">
    <property type="entry name" value="ABC_transporter-like_ATP-bd"/>
</dbReference>
<feature type="domain" description="ABC transporter" evidence="10">
    <location>
        <begin position="7"/>
        <end position="256"/>
    </location>
</feature>
<comment type="subcellular location">
    <subcellularLocation>
        <location evidence="1">Cell inner membrane</location>
        <topology evidence="1">Peripheral membrane protein</topology>
    </subcellularLocation>
</comment>
<evidence type="ECO:0000256" key="3">
    <source>
        <dbReference type="ARBA" id="ARBA00022448"/>
    </source>
</evidence>
<comment type="caution">
    <text evidence="11">The sequence shown here is derived from an EMBL/GenBank/DDBJ whole genome shotgun (WGS) entry which is preliminary data.</text>
</comment>
<keyword evidence="9" id="KW-0472">Membrane</keyword>
<dbReference type="InterPro" id="IPR017871">
    <property type="entry name" value="ABC_transporter-like_CS"/>
</dbReference>
<dbReference type="NCBIfam" id="NF008453">
    <property type="entry name" value="PRK11308.1"/>
    <property type="match status" value="2"/>
</dbReference>
<dbReference type="SUPFAM" id="SSF52540">
    <property type="entry name" value="P-loop containing nucleoside triphosphate hydrolases"/>
    <property type="match status" value="2"/>
</dbReference>
<keyword evidence="5" id="KW-0997">Cell inner membrane</keyword>
<organism evidence="11 12">
    <name type="scientific">Phyllobacterium trifolii</name>
    <dbReference type="NCBI Taxonomy" id="300193"/>
    <lineage>
        <taxon>Bacteria</taxon>
        <taxon>Pseudomonadati</taxon>
        <taxon>Pseudomonadota</taxon>
        <taxon>Alphaproteobacteria</taxon>
        <taxon>Hyphomicrobiales</taxon>
        <taxon>Phyllobacteriaceae</taxon>
        <taxon>Phyllobacterium</taxon>
    </lineage>
</organism>
<dbReference type="PROSITE" id="PS50893">
    <property type="entry name" value="ABC_TRANSPORTER_2"/>
    <property type="match status" value="2"/>
</dbReference>
<dbReference type="AlphaFoldDB" id="A0A839UBM7"/>